<dbReference type="InterPro" id="IPR032508">
    <property type="entry name" value="FecR_C"/>
</dbReference>
<feature type="transmembrane region" description="Helical" evidence="1">
    <location>
        <begin position="93"/>
        <end position="112"/>
    </location>
</feature>
<dbReference type="Proteomes" id="UP000537204">
    <property type="component" value="Unassembled WGS sequence"/>
</dbReference>
<reference evidence="4 5" key="1">
    <citation type="submission" date="2020-08" db="EMBL/GenBank/DDBJ databases">
        <title>Genomic Encyclopedia of Type Strains, Phase IV (KMG-V): Genome sequencing to study the core and pangenomes of soil and plant-associated prokaryotes.</title>
        <authorList>
            <person name="Whitman W."/>
        </authorList>
    </citation>
    <scope>NUCLEOTIDE SEQUENCE [LARGE SCALE GENOMIC DNA]</scope>
    <source>
        <strain evidence="4 5">S3M1</strain>
    </source>
</reference>
<evidence type="ECO:0000259" key="2">
    <source>
        <dbReference type="Pfam" id="PF04773"/>
    </source>
</evidence>
<dbReference type="Gene3D" id="3.55.50.30">
    <property type="match status" value="1"/>
</dbReference>
<accession>A0A7W8ZKX3</accession>
<keyword evidence="1" id="KW-0472">Membrane</keyword>
<dbReference type="InterPro" id="IPR006860">
    <property type="entry name" value="FecR"/>
</dbReference>
<dbReference type="GO" id="GO:0016989">
    <property type="term" value="F:sigma factor antagonist activity"/>
    <property type="evidence" value="ECO:0007669"/>
    <property type="project" value="TreeGrafter"/>
</dbReference>
<dbReference type="InterPro" id="IPR012373">
    <property type="entry name" value="Ferrdict_sens_TM"/>
</dbReference>
<protein>
    <submittedName>
        <fullName evidence="4">Ferric-dicitrate binding protein FerR (Iron transport regulator)</fullName>
    </submittedName>
</protein>
<comment type="caution">
    <text evidence="4">The sequence shown here is derived from an EMBL/GenBank/DDBJ whole genome shotgun (WGS) entry which is preliminary data.</text>
</comment>
<dbReference type="EMBL" id="JACHCE010000002">
    <property type="protein sequence ID" value="MBB5635922.1"/>
    <property type="molecule type" value="Genomic_DNA"/>
</dbReference>
<organism evidence="4 5">
    <name type="scientific">Pedobacter cryoconitis</name>
    <dbReference type="NCBI Taxonomy" id="188932"/>
    <lineage>
        <taxon>Bacteria</taxon>
        <taxon>Pseudomonadati</taxon>
        <taxon>Bacteroidota</taxon>
        <taxon>Sphingobacteriia</taxon>
        <taxon>Sphingobacteriales</taxon>
        <taxon>Sphingobacteriaceae</taxon>
        <taxon>Pedobacter</taxon>
    </lineage>
</organism>
<feature type="domain" description="Protein FecR C-terminal" evidence="3">
    <location>
        <begin position="270"/>
        <end position="337"/>
    </location>
</feature>
<evidence type="ECO:0000256" key="1">
    <source>
        <dbReference type="SAM" id="Phobius"/>
    </source>
</evidence>
<feature type="domain" description="FecR protein" evidence="2">
    <location>
        <begin position="131"/>
        <end position="224"/>
    </location>
</feature>
<dbReference type="Gene3D" id="2.60.120.1440">
    <property type="match status" value="1"/>
</dbReference>
<keyword evidence="1" id="KW-0812">Transmembrane</keyword>
<dbReference type="AlphaFoldDB" id="A0A7W8ZKX3"/>
<proteinExistence type="predicted"/>
<evidence type="ECO:0000313" key="5">
    <source>
        <dbReference type="Proteomes" id="UP000537204"/>
    </source>
</evidence>
<dbReference type="Pfam" id="PF04773">
    <property type="entry name" value="FecR"/>
    <property type="match status" value="1"/>
</dbReference>
<dbReference type="RefSeq" id="WP_183881049.1">
    <property type="nucleotide sequence ID" value="NZ_JACHCE010000002.1"/>
</dbReference>
<dbReference type="PIRSF" id="PIRSF018266">
    <property type="entry name" value="FecR"/>
    <property type="match status" value="1"/>
</dbReference>
<name>A0A7W8ZKX3_9SPHI</name>
<dbReference type="Pfam" id="PF16344">
    <property type="entry name" value="FecR_C"/>
    <property type="match status" value="1"/>
</dbReference>
<sequence>MDEYDYRLIIGYLESSISDDEVQQLLAKVQNDKEFAEGFNEIAELWNAGKKINNNIPKAQNALARLHQRMDAAEIPLQQDISSKKVYTISKNMAWLSAIAAMVLLCLALVFYQSDSSMTFKPDAITYIEKHTAAGQKMNITLPDGSLVVLNTLSSIKIPSDYGNKNREILLKGEAWFEVEKNPEKPFIVHSGNIQTLVLGTKFNVSGYADDEVAKVSLVEGKVQVDIDNDARKRQILKPGDQLVYDKKDKSSLVKPFIKEYAAGWKDNTLTLDYESWPEAAKKISRWYNVQVDLKNADLKDCKLKGSFAGMALTQVLKRLSYISGISWEIKEKTVYITGKCN</sequence>
<dbReference type="PANTHER" id="PTHR30273">
    <property type="entry name" value="PERIPLASMIC SIGNAL SENSOR AND SIGMA FACTOR ACTIVATOR FECR-RELATED"/>
    <property type="match status" value="1"/>
</dbReference>
<keyword evidence="1" id="KW-1133">Transmembrane helix</keyword>
<gene>
    <name evidence="4" type="ORF">HDE68_001810</name>
</gene>
<evidence type="ECO:0000313" key="4">
    <source>
        <dbReference type="EMBL" id="MBB5635922.1"/>
    </source>
</evidence>
<evidence type="ECO:0000259" key="3">
    <source>
        <dbReference type="Pfam" id="PF16344"/>
    </source>
</evidence>
<dbReference type="PANTHER" id="PTHR30273:SF2">
    <property type="entry name" value="PROTEIN FECR"/>
    <property type="match status" value="1"/>
</dbReference>